<dbReference type="Gene3D" id="3.20.10.10">
    <property type="entry name" value="D-amino Acid Aminotransferase, subunit A, domain 2"/>
    <property type="match status" value="1"/>
</dbReference>
<evidence type="ECO:0000256" key="1">
    <source>
        <dbReference type="ARBA" id="ARBA00003109"/>
    </source>
</evidence>
<dbReference type="GO" id="GO:0005829">
    <property type="term" value="C:cytosol"/>
    <property type="evidence" value="ECO:0007669"/>
    <property type="project" value="TreeGrafter"/>
</dbReference>
<comment type="similarity">
    <text evidence="5">Belongs to the class-IV pyridoxal-phosphate-dependent aminotransferase family.</text>
</comment>
<evidence type="ECO:0000256" key="7">
    <source>
        <dbReference type="ARBA" id="ARBA00014472"/>
    </source>
</evidence>
<dbReference type="GO" id="GO:0004084">
    <property type="term" value="F:branched-chain-amino-acid transaminase activity"/>
    <property type="evidence" value="ECO:0007669"/>
    <property type="project" value="UniProtKB-EC"/>
</dbReference>
<evidence type="ECO:0000256" key="5">
    <source>
        <dbReference type="ARBA" id="ARBA00009320"/>
    </source>
</evidence>
<gene>
    <name evidence="12" type="ORF">SIL87_01070</name>
</gene>
<comment type="function">
    <text evidence="1">Acts on leucine, isoleucine and valine.</text>
</comment>
<keyword evidence="12" id="KW-0808">Transferase</keyword>
<dbReference type="AlphaFoldDB" id="A0AAW9DKW8"/>
<evidence type="ECO:0000313" key="13">
    <source>
        <dbReference type="Proteomes" id="UP001279553"/>
    </source>
</evidence>
<organism evidence="12 13">
    <name type="scientific">Acidiphilium acidophilum</name>
    <name type="common">Thiobacillus acidophilus</name>
    <dbReference type="NCBI Taxonomy" id="76588"/>
    <lineage>
        <taxon>Bacteria</taxon>
        <taxon>Pseudomonadati</taxon>
        <taxon>Pseudomonadota</taxon>
        <taxon>Alphaproteobacteria</taxon>
        <taxon>Acetobacterales</taxon>
        <taxon>Acidocellaceae</taxon>
        <taxon>Acidiphilium</taxon>
    </lineage>
</organism>
<evidence type="ECO:0000256" key="10">
    <source>
        <dbReference type="ARBA" id="ARBA00048798"/>
    </source>
</evidence>
<comment type="catalytic activity">
    <reaction evidence="9">
        <text>L-valine + 2-oxoglutarate = 3-methyl-2-oxobutanoate + L-glutamate</text>
        <dbReference type="Rhea" id="RHEA:24813"/>
        <dbReference type="ChEBI" id="CHEBI:11851"/>
        <dbReference type="ChEBI" id="CHEBI:16810"/>
        <dbReference type="ChEBI" id="CHEBI:29985"/>
        <dbReference type="ChEBI" id="CHEBI:57762"/>
        <dbReference type="EC" id="2.6.1.42"/>
    </reaction>
</comment>
<dbReference type="PANTHER" id="PTHR42743">
    <property type="entry name" value="AMINO-ACID AMINOTRANSFERASE"/>
    <property type="match status" value="1"/>
</dbReference>
<dbReference type="GO" id="GO:0009082">
    <property type="term" value="P:branched-chain amino acid biosynthetic process"/>
    <property type="evidence" value="ECO:0007669"/>
    <property type="project" value="UniProtKB-KW"/>
</dbReference>
<dbReference type="SUPFAM" id="SSF56752">
    <property type="entry name" value="D-aminoacid aminotransferase-like PLP-dependent enzymes"/>
    <property type="match status" value="1"/>
</dbReference>
<dbReference type="InterPro" id="IPR043131">
    <property type="entry name" value="BCAT-like_N"/>
</dbReference>
<keyword evidence="8" id="KW-0100">Branched-chain amino acid biosynthesis</keyword>
<comment type="catalytic activity">
    <reaction evidence="10">
        <text>L-isoleucine + 2-oxoglutarate = (S)-3-methyl-2-oxopentanoate + L-glutamate</text>
        <dbReference type="Rhea" id="RHEA:24801"/>
        <dbReference type="ChEBI" id="CHEBI:16810"/>
        <dbReference type="ChEBI" id="CHEBI:29985"/>
        <dbReference type="ChEBI" id="CHEBI:35146"/>
        <dbReference type="ChEBI" id="CHEBI:58045"/>
        <dbReference type="EC" id="2.6.1.42"/>
    </reaction>
</comment>
<dbReference type="InterPro" id="IPR036038">
    <property type="entry name" value="Aminotransferase-like"/>
</dbReference>
<dbReference type="Proteomes" id="UP001279553">
    <property type="component" value="Unassembled WGS sequence"/>
</dbReference>
<dbReference type="Pfam" id="PF01063">
    <property type="entry name" value="Aminotran_4"/>
    <property type="match status" value="1"/>
</dbReference>
<comment type="caution">
    <text evidence="12">The sequence shown here is derived from an EMBL/GenBank/DDBJ whole genome shotgun (WGS) entry which is preliminary data.</text>
</comment>
<reference evidence="12 13" key="1">
    <citation type="submission" date="2023-11" db="EMBL/GenBank/DDBJ databases">
        <title>MicrobeMod: A computational toolkit for identifying prokaryotic methylation and restriction-modification with nanopore sequencing.</title>
        <authorList>
            <person name="Crits-Christoph A."/>
            <person name="Kang S.C."/>
            <person name="Lee H."/>
            <person name="Ostrov N."/>
        </authorList>
    </citation>
    <scope>NUCLEOTIDE SEQUENCE [LARGE SCALE GENOMIC DNA]</scope>
    <source>
        <strain evidence="12 13">DSMZ 700</strain>
    </source>
</reference>
<keyword evidence="8" id="KW-0028">Amino-acid biosynthesis</keyword>
<evidence type="ECO:0000256" key="11">
    <source>
        <dbReference type="ARBA" id="ARBA00049229"/>
    </source>
</evidence>
<evidence type="ECO:0000256" key="3">
    <source>
        <dbReference type="ARBA" id="ARBA00004931"/>
    </source>
</evidence>
<evidence type="ECO:0000313" key="12">
    <source>
        <dbReference type="EMBL" id="MDX5929356.1"/>
    </source>
</evidence>
<comment type="pathway">
    <text evidence="3">Amino-acid biosynthesis; L-valine biosynthesis; L-valine from pyruvate: step 4/4.</text>
</comment>
<comment type="pathway">
    <text evidence="4">Amino-acid biosynthesis; L-leucine biosynthesis; L-leucine from 3-methyl-2-oxobutanoate: step 4/4.</text>
</comment>
<dbReference type="PANTHER" id="PTHR42743:SF11">
    <property type="entry name" value="AMINODEOXYCHORISMATE LYASE"/>
    <property type="match status" value="1"/>
</dbReference>
<evidence type="ECO:0000256" key="2">
    <source>
        <dbReference type="ARBA" id="ARBA00004824"/>
    </source>
</evidence>
<sequence length="267" mass="27998">MEADAPVWLNGALVRANAARIDPADRGLLLGDGLFETICVAAGVPCHADRHIARLRAGAALLRLVVPAEGTLCDALDAVITAHRMVDGVLRLTVTRGPGPRGIMPSGEQCPTVMVTAASLPPAQGPIRVVIARSIARDAASPLCRIKSLNYLPSILARIEADERGAVDAILLNHAGMVTESSAATVFLCRNGGWLTPYVADGALPGIRRAVLLEAGLVREATLEPDWLFEADALCLGNALGLRPVSHVDGRKIRQDEAAIAALAGQR</sequence>
<comment type="pathway">
    <text evidence="2">Amino-acid biosynthesis; L-isoleucine biosynthesis; L-isoleucine from 2-oxobutanoate: step 4/4.</text>
</comment>
<evidence type="ECO:0000256" key="6">
    <source>
        <dbReference type="ARBA" id="ARBA00013053"/>
    </source>
</evidence>
<dbReference type="InterPro" id="IPR043132">
    <property type="entry name" value="BCAT-like_C"/>
</dbReference>
<comment type="catalytic activity">
    <reaction evidence="11">
        <text>L-leucine + 2-oxoglutarate = 4-methyl-2-oxopentanoate + L-glutamate</text>
        <dbReference type="Rhea" id="RHEA:18321"/>
        <dbReference type="ChEBI" id="CHEBI:16810"/>
        <dbReference type="ChEBI" id="CHEBI:17865"/>
        <dbReference type="ChEBI" id="CHEBI:29985"/>
        <dbReference type="ChEBI" id="CHEBI:57427"/>
        <dbReference type="EC" id="2.6.1.42"/>
    </reaction>
</comment>
<keyword evidence="12" id="KW-0032">Aminotransferase</keyword>
<dbReference type="RefSeq" id="WP_035188338.1">
    <property type="nucleotide sequence ID" value="NZ_JAWXYB010000002.1"/>
</dbReference>
<name>A0AAW9DKW8_ACIAO</name>
<keyword evidence="13" id="KW-1185">Reference proteome</keyword>
<dbReference type="EMBL" id="JAWXYB010000002">
    <property type="protein sequence ID" value="MDX5929356.1"/>
    <property type="molecule type" value="Genomic_DNA"/>
</dbReference>
<evidence type="ECO:0000256" key="8">
    <source>
        <dbReference type="ARBA" id="ARBA00023304"/>
    </source>
</evidence>
<dbReference type="InterPro" id="IPR001544">
    <property type="entry name" value="Aminotrans_IV"/>
</dbReference>
<evidence type="ECO:0000256" key="4">
    <source>
        <dbReference type="ARBA" id="ARBA00005072"/>
    </source>
</evidence>
<protein>
    <recommendedName>
        <fullName evidence="7">Probable branched-chain-amino-acid aminotransferase</fullName>
        <ecNumber evidence="6">2.6.1.42</ecNumber>
    </recommendedName>
</protein>
<proteinExistence type="inferred from homology"/>
<evidence type="ECO:0000256" key="9">
    <source>
        <dbReference type="ARBA" id="ARBA00048212"/>
    </source>
</evidence>
<dbReference type="InterPro" id="IPR050571">
    <property type="entry name" value="Class-IV_PLP-Dep_Aminotrnsfr"/>
</dbReference>
<dbReference type="Gene3D" id="3.30.470.10">
    <property type="match status" value="1"/>
</dbReference>
<accession>A0AAW9DKW8</accession>
<dbReference type="EC" id="2.6.1.42" evidence="6"/>